<feature type="transmembrane region" description="Helical" evidence="2">
    <location>
        <begin position="52"/>
        <end position="68"/>
    </location>
</feature>
<dbReference type="PATRIC" id="fig|317.174.peg.293"/>
<gene>
    <name evidence="4" type="ORF">IV02_01425</name>
</gene>
<feature type="transmembrane region" description="Helical" evidence="2">
    <location>
        <begin position="204"/>
        <end position="224"/>
    </location>
</feature>
<dbReference type="CDD" id="cd03509">
    <property type="entry name" value="DesA_FADS-like"/>
    <property type="match status" value="1"/>
</dbReference>
<name>A0A085VKJ1_PSESX</name>
<reference evidence="4 5" key="1">
    <citation type="submission" date="2014-07" db="EMBL/GenBank/DDBJ databases">
        <title>Draft Genome Sequences of Environmental Pseudomonas syringae strains.</title>
        <authorList>
            <person name="Baltrus D.A."/>
            <person name="Berge O."/>
            <person name="Morris C."/>
        </authorList>
    </citation>
    <scope>NUCLEOTIDE SEQUENCE [LARGE SCALE GENOMIC DNA]</scope>
    <source>
        <strain evidence="4 5">CEB003</strain>
    </source>
</reference>
<feature type="transmembrane region" description="Helical" evidence="2">
    <location>
        <begin position="26"/>
        <end position="46"/>
    </location>
</feature>
<feature type="compositionally biased region" description="Polar residues" evidence="1">
    <location>
        <begin position="314"/>
        <end position="339"/>
    </location>
</feature>
<evidence type="ECO:0000256" key="2">
    <source>
        <dbReference type="SAM" id="Phobius"/>
    </source>
</evidence>
<protein>
    <submittedName>
        <fullName evidence="4">Fatty acid desaturase</fullName>
    </submittedName>
</protein>
<sequence length="339" mass="38977">MSNYLDAAHRAHILELQASWTARSDWPTWLLLLGTYATWFGLIHYAPLLGQTLTLLLLIPVITFWMSLQHELLHGHPSPWRWLNKALGYAPLAIWYPYTLYRDSHLLHHRDEELTRPQIDPESRYFDTQAWQRSGTLWRTLHWLNKTLYGRLLVGPALALGGLIVEETSRLRRGVLQAWLMWLSHGACVVAVLAFVKLHGELPILGYLLSSVLALGLSMVRSYYEHRPAQAPEQRSVINEAGWPWRWLFLNLNLHLVHHDLPGLPWYLLPQVYAERREDWLRRSGQFLVNGYGELFQRHGLRPIDSPQHPWHTGATTDVTPNSQSLSVAGSTLSASPIA</sequence>
<keyword evidence="2" id="KW-0472">Membrane</keyword>
<evidence type="ECO:0000313" key="5">
    <source>
        <dbReference type="Proteomes" id="UP000028643"/>
    </source>
</evidence>
<evidence type="ECO:0000313" key="4">
    <source>
        <dbReference type="EMBL" id="KFE55954.1"/>
    </source>
</evidence>
<dbReference type="EMBL" id="JPQT01000021">
    <property type="protein sequence ID" value="KFE55954.1"/>
    <property type="molecule type" value="Genomic_DNA"/>
</dbReference>
<feature type="region of interest" description="Disordered" evidence="1">
    <location>
        <begin position="307"/>
        <end position="339"/>
    </location>
</feature>
<proteinExistence type="predicted"/>
<feature type="domain" description="Fatty acid desaturase" evidence="3">
    <location>
        <begin position="55"/>
        <end position="282"/>
    </location>
</feature>
<organism evidence="4 5">
    <name type="scientific">Pseudomonas syringae</name>
    <dbReference type="NCBI Taxonomy" id="317"/>
    <lineage>
        <taxon>Bacteria</taxon>
        <taxon>Pseudomonadati</taxon>
        <taxon>Pseudomonadota</taxon>
        <taxon>Gammaproteobacteria</taxon>
        <taxon>Pseudomonadales</taxon>
        <taxon>Pseudomonadaceae</taxon>
        <taxon>Pseudomonas</taxon>
    </lineage>
</organism>
<dbReference type="RefSeq" id="WP_047571926.1">
    <property type="nucleotide sequence ID" value="NZ_JPQT01000021.1"/>
</dbReference>
<accession>A0A085VKJ1</accession>
<evidence type="ECO:0000259" key="3">
    <source>
        <dbReference type="Pfam" id="PF00487"/>
    </source>
</evidence>
<dbReference type="InterPro" id="IPR005804">
    <property type="entry name" value="FA_desaturase_dom"/>
</dbReference>
<dbReference type="GO" id="GO:0006629">
    <property type="term" value="P:lipid metabolic process"/>
    <property type="evidence" value="ECO:0007669"/>
    <property type="project" value="InterPro"/>
</dbReference>
<keyword evidence="2" id="KW-0812">Transmembrane</keyword>
<feature type="transmembrane region" description="Helical" evidence="2">
    <location>
        <begin position="148"/>
        <end position="166"/>
    </location>
</feature>
<dbReference type="Pfam" id="PF00487">
    <property type="entry name" value="FA_desaturase"/>
    <property type="match status" value="1"/>
</dbReference>
<comment type="caution">
    <text evidence="4">The sequence shown here is derived from an EMBL/GenBank/DDBJ whole genome shotgun (WGS) entry which is preliminary data.</text>
</comment>
<feature type="transmembrane region" description="Helical" evidence="2">
    <location>
        <begin position="178"/>
        <end position="198"/>
    </location>
</feature>
<dbReference type="AlphaFoldDB" id="A0A085VKJ1"/>
<evidence type="ECO:0000256" key="1">
    <source>
        <dbReference type="SAM" id="MobiDB-lite"/>
    </source>
</evidence>
<dbReference type="Proteomes" id="UP000028643">
    <property type="component" value="Unassembled WGS sequence"/>
</dbReference>
<keyword evidence="2" id="KW-1133">Transmembrane helix</keyword>